<proteinExistence type="predicted"/>
<dbReference type="AlphaFoldDB" id="A0A9D2PS49"/>
<name>A0A9D2PS49_9FIRM</name>
<dbReference type="Pfam" id="PF12784">
    <property type="entry name" value="PDDEXK_2"/>
    <property type="match status" value="1"/>
</dbReference>
<accession>A0A9D2PS49</accession>
<evidence type="ECO:0000313" key="2">
    <source>
        <dbReference type="EMBL" id="HJC65423.1"/>
    </source>
</evidence>
<reference evidence="2" key="2">
    <citation type="submission" date="2021-04" db="EMBL/GenBank/DDBJ databases">
        <authorList>
            <person name="Gilroy R."/>
        </authorList>
    </citation>
    <scope>NUCLEOTIDE SEQUENCE</scope>
    <source>
        <strain evidence="2">CHK198-12963</strain>
    </source>
</reference>
<keyword evidence="1" id="KW-0175">Coiled coil</keyword>
<sequence>MVKNKLSPETIFGSKLTKQEVMRMIQETPGIYARYTGLSERLQKEFVEFCMGTRGLNLTYDPMFKAVFDPQHFPSRLEDFLSLCLGEEVEILNALPSESSRLTEEGSLLVMDLLVRLKSGSLVNVEIQKVGYLFPGQRCACYSSDLVMRQYSQVREQCRKEKRAFSYQQISKVYTIVLFQNSPREFHQFPTEYLHYARQQFNTGLKLDLVQEYLLIPLDIFLECRHNISNRLDAWLTLIASDDMERIQNVIRAFPDFGEIYCQVFQFRYQAEELMNMYSEALKILDANTVKYMIEQQKEEIEQQEKEIKQQKETIEQQNETIEQQKLELEQLKEELERLKNLSTVDA</sequence>
<feature type="coiled-coil region" evidence="1">
    <location>
        <begin position="287"/>
        <end position="342"/>
    </location>
</feature>
<evidence type="ECO:0000313" key="3">
    <source>
        <dbReference type="Proteomes" id="UP000823863"/>
    </source>
</evidence>
<organism evidence="2 3">
    <name type="scientific">Candidatus Enterocloster excrementigallinarum</name>
    <dbReference type="NCBI Taxonomy" id="2838558"/>
    <lineage>
        <taxon>Bacteria</taxon>
        <taxon>Bacillati</taxon>
        <taxon>Bacillota</taxon>
        <taxon>Clostridia</taxon>
        <taxon>Lachnospirales</taxon>
        <taxon>Lachnospiraceae</taxon>
        <taxon>Enterocloster</taxon>
    </lineage>
</organism>
<dbReference type="Proteomes" id="UP000823863">
    <property type="component" value="Unassembled WGS sequence"/>
</dbReference>
<protein>
    <submittedName>
        <fullName evidence="2">Rpn family recombination-promoting nuclease/putative transposase</fullName>
    </submittedName>
</protein>
<evidence type="ECO:0000256" key="1">
    <source>
        <dbReference type="SAM" id="Coils"/>
    </source>
</evidence>
<dbReference type="EMBL" id="DWWB01000005">
    <property type="protein sequence ID" value="HJC65423.1"/>
    <property type="molecule type" value="Genomic_DNA"/>
</dbReference>
<gene>
    <name evidence="2" type="ORF">H9931_01715</name>
</gene>
<comment type="caution">
    <text evidence="2">The sequence shown here is derived from an EMBL/GenBank/DDBJ whole genome shotgun (WGS) entry which is preliminary data.</text>
</comment>
<reference evidence="2" key="1">
    <citation type="journal article" date="2021" name="PeerJ">
        <title>Extensive microbial diversity within the chicken gut microbiome revealed by metagenomics and culture.</title>
        <authorList>
            <person name="Gilroy R."/>
            <person name="Ravi A."/>
            <person name="Getino M."/>
            <person name="Pursley I."/>
            <person name="Horton D.L."/>
            <person name="Alikhan N.F."/>
            <person name="Baker D."/>
            <person name="Gharbi K."/>
            <person name="Hall N."/>
            <person name="Watson M."/>
            <person name="Adriaenssens E.M."/>
            <person name="Foster-Nyarko E."/>
            <person name="Jarju S."/>
            <person name="Secka A."/>
            <person name="Antonio M."/>
            <person name="Oren A."/>
            <person name="Chaudhuri R.R."/>
            <person name="La Ragione R."/>
            <person name="Hildebrand F."/>
            <person name="Pallen M.J."/>
        </authorList>
    </citation>
    <scope>NUCLEOTIDE SEQUENCE</scope>
    <source>
        <strain evidence="2">CHK198-12963</strain>
    </source>
</reference>